<dbReference type="AlphaFoldDB" id="A0A2S7K973"/>
<dbReference type="PANTHER" id="PTHR36174:SF1">
    <property type="entry name" value="LIPID II:GLYCINE GLYCYLTRANSFERASE"/>
    <property type="match status" value="1"/>
</dbReference>
<gene>
    <name evidence="2" type="ORF">CW354_03405</name>
</gene>
<dbReference type="RefSeq" id="WP_104828647.1">
    <property type="nucleotide sequence ID" value="NZ_PJCH01000003.1"/>
</dbReference>
<keyword evidence="3" id="KW-1185">Reference proteome</keyword>
<name>A0A2S7K973_9PROT</name>
<dbReference type="PANTHER" id="PTHR36174">
    <property type="entry name" value="LIPID II:GLYCINE GLYCYLTRANSFERASE"/>
    <property type="match status" value="1"/>
</dbReference>
<dbReference type="SUPFAM" id="SSF55729">
    <property type="entry name" value="Acyl-CoA N-acyltransferases (Nat)"/>
    <property type="match status" value="2"/>
</dbReference>
<accession>A0A2S7K973</accession>
<dbReference type="EMBL" id="PJCH01000003">
    <property type="protein sequence ID" value="PQA89009.1"/>
    <property type="molecule type" value="Genomic_DNA"/>
</dbReference>
<dbReference type="Gene3D" id="3.40.630.30">
    <property type="match status" value="1"/>
</dbReference>
<dbReference type="InterPro" id="IPR050644">
    <property type="entry name" value="PG_Glycine_Bridge_Synth"/>
</dbReference>
<evidence type="ECO:0000313" key="2">
    <source>
        <dbReference type="EMBL" id="PQA89009.1"/>
    </source>
</evidence>
<evidence type="ECO:0000259" key="1">
    <source>
        <dbReference type="Pfam" id="PF13480"/>
    </source>
</evidence>
<protein>
    <submittedName>
        <fullName evidence="2">Peptidoglycan bridge formation protein FemAB</fullName>
    </submittedName>
</protein>
<feature type="domain" description="BioF2-like acetyltransferase" evidence="1">
    <location>
        <begin position="160"/>
        <end position="297"/>
    </location>
</feature>
<dbReference type="NCBIfam" id="TIGR03019">
    <property type="entry name" value="pepcterm_femAB"/>
    <property type="match status" value="1"/>
</dbReference>
<organism evidence="2 3">
    <name type="scientific">Hyphococcus luteus</name>
    <dbReference type="NCBI Taxonomy" id="2058213"/>
    <lineage>
        <taxon>Bacteria</taxon>
        <taxon>Pseudomonadati</taxon>
        <taxon>Pseudomonadota</taxon>
        <taxon>Alphaproteobacteria</taxon>
        <taxon>Parvularculales</taxon>
        <taxon>Parvularculaceae</taxon>
        <taxon>Hyphococcus</taxon>
    </lineage>
</organism>
<sequence length="355" mass="38809">MTAAPALRFPSIEVTHNTSCDRARWDAYVRAHHEGTFFHLIGWGEAAKRAYGYDAHYLAAKRDGGLAGVLMLTEARTPLLGASLVATAFSVGGGPLADDEEARDALLAAAAALGAEKRVNYVECRSGFDAPGWETKTGLHASFEAPLIADEQEALAAIPRKRRAEIRKAVKTAQKGALSIRHDGGADLFYRLYAQSLHRLGTPVFPKRFLDALLAEFPQETEISVVEDKGKPVAALLSFYFKDAVLPYYVGAGDDARASRAFDYLYWSVMRRAAGKGFTRFDFGRSKTGSGAYLYKKLWGFEPRPLSYQVKLIGADELPDVNATNPKFALFSKLWPHLPLGVANRLGPALAPNFP</sequence>
<dbReference type="Pfam" id="PF13480">
    <property type="entry name" value="Acetyltransf_6"/>
    <property type="match status" value="1"/>
</dbReference>
<comment type="caution">
    <text evidence="2">The sequence shown here is derived from an EMBL/GenBank/DDBJ whole genome shotgun (WGS) entry which is preliminary data.</text>
</comment>
<dbReference type="OrthoDB" id="9773932at2"/>
<dbReference type="InterPro" id="IPR017469">
    <property type="entry name" value="PEP-CTERM_FemAB-rel"/>
</dbReference>
<evidence type="ECO:0000313" key="3">
    <source>
        <dbReference type="Proteomes" id="UP000239504"/>
    </source>
</evidence>
<dbReference type="InterPro" id="IPR038740">
    <property type="entry name" value="BioF2-like_GNAT_dom"/>
</dbReference>
<reference evidence="2 3" key="1">
    <citation type="submission" date="2017-12" db="EMBL/GenBank/DDBJ databases">
        <authorList>
            <person name="Hurst M.R.H."/>
        </authorList>
    </citation>
    <scope>NUCLEOTIDE SEQUENCE [LARGE SCALE GENOMIC DNA]</scope>
    <source>
        <strain evidence="2 3">SY-3-19</strain>
    </source>
</reference>
<proteinExistence type="predicted"/>
<dbReference type="InterPro" id="IPR016181">
    <property type="entry name" value="Acyl_CoA_acyltransferase"/>
</dbReference>
<dbReference type="Proteomes" id="UP000239504">
    <property type="component" value="Unassembled WGS sequence"/>
</dbReference>